<dbReference type="PANTHER" id="PTHR43722">
    <property type="entry name" value="PROLINE IMINOPEPTIDASE"/>
    <property type="match status" value="1"/>
</dbReference>
<evidence type="ECO:0000256" key="1">
    <source>
        <dbReference type="ARBA" id="ARBA00021843"/>
    </source>
</evidence>
<dbReference type="Pfam" id="PF00561">
    <property type="entry name" value="Abhydrolase_1"/>
    <property type="match status" value="1"/>
</dbReference>
<sequence>MEEIFAMLLALTAPEPDGAYFDARLAQGEGAPVEVTNCLGPLATPEIVGETIICGTVTVPEDHDDPDNGQTVDLAFAILRAETSYPADDPLVYLHGGPGIGNLDHGLSFMAEAFAPFRATRDVIIFDQRAAGISSASVSCYDEITANIADVAVEGAMPFEADENGNPVVAQFLRDCIAEIGAGGTDLTAYNTRQNALDVPTILTAIGYDAWNLYGISYGTKLTLETMRVAPEGIRSVVIDGVAPPWVRLYETLALPLAESMERLVQDCAAEPACDAAYPDLGTVLTDVIARSTAGDIMFDGEQVPPQVVISFFIERNNRHHLGSLTPYIPAMIYELSRGEDGPTIDMVVNDWNWSVPPTDAVAVMAARKDDLTEQQAQLLRLALGDAEIIGKATDALGIAVADLRRQLHRDRALGPMPGLFDAELSAALPETVTTSDAARAALQDYAALRLGARTRDRLSDFVQTHFEGPHLSRLLSLLEAMTEDEIAAVFDYAATTVRSRTLDFQENWIDLLLYACQEDVPYNTYDGYQKVTAEQPYDVSSYFNDAGMGVFMVCEAFENVERDNWHEVVESDIPTVSIGSGWDTQTAASWAEEATRGLTNAQHFFIAEAGHGALAYADCVGDMTAAFFNDPTRVLDDSCVKATAVPPFYIAPWVEETDAN</sequence>
<dbReference type="RefSeq" id="WP_183962973.1">
    <property type="nucleotide sequence ID" value="NZ_BAABBZ010000012.1"/>
</dbReference>
<dbReference type="SUPFAM" id="SSF53474">
    <property type="entry name" value="alpha/beta-Hydrolases"/>
    <property type="match status" value="1"/>
</dbReference>
<dbReference type="Pfam" id="PF08386">
    <property type="entry name" value="Abhydrolase_4"/>
    <property type="match status" value="1"/>
</dbReference>
<dbReference type="InterPro" id="IPR000073">
    <property type="entry name" value="AB_hydrolase_1"/>
</dbReference>
<keyword evidence="5" id="KW-1185">Reference proteome</keyword>
<feature type="domain" description="Peptidase S33 tripeptidyl aminopeptidase-like C-terminal" evidence="3">
    <location>
        <begin position="543"/>
        <end position="634"/>
    </location>
</feature>
<dbReference type="Proteomes" id="UP000541426">
    <property type="component" value="Unassembled WGS sequence"/>
</dbReference>
<dbReference type="InterPro" id="IPR005944">
    <property type="entry name" value="Pro_iminopeptidase"/>
</dbReference>
<protein>
    <recommendedName>
        <fullName evidence="1">Proline iminopeptidase</fullName>
    </recommendedName>
</protein>
<evidence type="ECO:0000259" key="2">
    <source>
        <dbReference type="Pfam" id="PF00561"/>
    </source>
</evidence>
<name>A0A7W6GQI5_9RHOB</name>
<feature type="domain" description="AB hydrolase-1" evidence="2">
    <location>
        <begin position="90"/>
        <end position="276"/>
    </location>
</feature>
<dbReference type="EMBL" id="JACIEJ010000001">
    <property type="protein sequence ID" value="MBB3984376.1"/>
    <property type="molecule type" value="Genomic_DNA"/>
</dbReference>
<gene>
    <name evidence="4" type="ORF">GGQ68_000687</name>
</gene>
<dbReference type="InterPro" id="IPR013595">
    <property type="entry name" value="Pept_S33_TAP-like_C"/>
</dbReference>
<accession>A0A7W6GQI5</accession>
<proteinExistence type="predicted"/>
<dbReference type="GO" id="GO:0004177">
    <property type="term" value="F:aminopeptidase activity"/>
    <property type="evidence" value="ECO:0007669"/>
    <property type="project" value="UniProtKB-EC"/>
</dbReference>
<dbReference type="AlphaFoldDB" id="A0A7W6GQI5"/>
<reference evidence="4 5" key="1">
    <citation type="submission" date="2020-08" db="EMBL/GenBank/DDBJ databases">
        <title>Genomic Encyclopedia of Type Strains, Phase IV (KMG-IV): sequencing the most valuable type-strain genomes for metagenomic binning, comparative biology and taxonomic classification.</title>
        <authorList>
            <person name="Goeker M."/>
        </authorList>
    </citation>
    <scope>NUCLEOTIDE SEQUENCE [LARGE SCALE GENOMIC DNA]</scope>
    <source>
        <strain evidence="4 5">DSM 102235</strain>
    </source>
</reference>
<evidence type="ECO:0000259" key="3">
    <source>
        <dbReference type="Pfam" id="PF08386"/>
    </source>
</evidence>
<dbReference type="InterPro" id="IPR029058">
    <property type="entry name" value="AB_hydrolase_fold"/>
</dbReference>
<evidence type="ECO:0000313" key="5">
    <source>
        <dbReference type="Proteomes" id="UP000541426"/>
    </source>
</evidence>
<dbReference type="GO" id="GO:0006508">
    <property type="term" value="P:proteolysis"/>
    <property type="evidence" value="ECO:0007669"/>
    <property type="project" value="InterPro"/>
</dbReference>
<organism evidence="4 5">
    <name type="scientific">Sagittula marina</name>
    <dbReference type="NCBI Taxonomy" id="943940"/>
    <lineage>
        <taxon>Bacteria</taxon>
        <taxon>Pseudomonadati</taxon>
        <taxon>Pseudomonadota</taxon>
        <taxon>Alphaproteobacteria</taxon>
        <taxon>Rhodobacterales</taxon>
        <taxon>Roseobacteraceae</taxon>
        <taxon>Sagittula</taxon>
    </lineage>
</organism>
<dbReference type="Gene3D" id="3.40.50.1820">
    <property type="entry name" value="alpha/beta hydrolase"/>
    <property type="match status" value="1"/>
</dbReference>
<dbReference type="GO" id="GO:0005737">
    <property type="term" value="C:cytoplasm"/>
    <property type="evidence" value="ECO:0007669"/>
    <property type="project" value="InterPro"/>
</dbReference>
<evidence type="ECO:0000313" key="4">
    <source>
        <dbReference type="EMBL" id="MBB3984376.1"/>
    </source>
</evidence>
<comment type="caution">
    <text evidence="4">The sequence shown here is derived from an EMBL/GenBank/DDBJ whole genome shotgun (WGS) entry which is preliminary data.</text>
</comment>
<dbReference type="PANTHER" id="PTHR43722:SF1">
    <property type="entry name" value="PROLINE IMINOPEPTIDASE"/>
    <property type="match status" value="1"/>
</dbReference>